<evidence type="ECO:0000313" key="4">
    <source>
        <dbReference type="EMBL" id="WXB06068.1"/>
    </source>
</evidence>
<dbReference type="Proteomes" id="UP001374803">
    <property type="component" value="Chromosome"/>
</dbReference>
<dbReference type="Pfam" id="PF02525">
    <property type="entry name" value="Flavodoxin_2"/>
    <property type="match status" value="1"/>
</dbReference>
<dbReference type="RefSeq" id="WP_394835718.1">
    <property type="nucleotide sequence ID" value="NZ_CP089929.1"/>
</dbReference>
<protein>
    <submittedName>
        <fullName evidence="4">NAD(P)H-dependent oxidoreductase</fullName>
    </submittedName>
</protein>
<keyword evidence="5" id="KW-1185">Reference proteome</keyword>
<comment type="similarity">
    <text evidence="1">Belongs to the NAD(P)H dehydrogenase (quinone) family.</text>
</comment>
<evidence type="ECO:0000256" key="1">
    <source>
        <dbReference type="ARBA" id="ARBA00006252"/>
    </source>
</evidence>
<name>A0ABZ2L551_9BACT</name>
<gene>
    <name evidence="4" type="ORF">LVJ94_02165</name>
</gene>
<dbReference type="InterPro" id="IPR003680">
    <property type="entry name" value="Flavodoxin_fold"/>
</dbReference>
<feature type="domain" description="Flavodoxin-like fold" evidence="3">
    <location>
        <begin position="1"/>
        <end position="213"/>
    </location>
</feature>
<evidence type="ECO:0000256" key="2">
    <source>
        <dbReference type="ARBA" id="ARBA00023002"/>
    </source>
</evidence>
<accession>A0ABZ2L551</accession>
<dbReference type="Gene3D" id="3.40.50.360">
    <property type="match status" value="1"/>
</dbReference>
<dbReference type="SUPFAM" id="SSF52218">
    <property type="entry name" value="Flavoproteins"/>
    <property type="match status" value="1"/>
</dbReference>
<dbReference type="PANTHER" id="PTHR10204">
    <property type="entry name" value="NAD P H OXIDOREDUCTASE-RELATED"/>
    <property type="match status" value="1"/>
</dbReference>
<dbReference type="PANTHER" id="PTHR10204:SF34">
    <property type="entry name" value="NAD(P)H DEHYDROGENASE [QUINONE] 1 ISOFORM 1"/>
    <property type="match status" value="1"/>
</dbReference>
<dbReference type="InterPro" id="IPR029039">
    <property type="entry name" value="Flavoprotein-like_sf"/>
</dbReference>
<sequence>MNILIVYAHPEPRSLNGSLKNFSMAVLERAGHRVQVSDLYAMQWKATADAGDFLEHEPETRLRYPAASGEAFANGTQAPEIAAEQAKLVWADVVIFQFPLWWFSMPAILKGWVDRVFAAGFAYNVGEHTPHRYGDRYGEGTLEGKRAMVIMTVGGREAHYGPRGIDGPIEDLLFPIQHGIFFYPGMTVLPPFVVYSADRLKPEGYTAIEAALEQRLVTLATTEPVAYRVQNHGDYEMPGLALKVGLEGKTQGFAMHTRDSSPCIDEPAS</sequence>
<evidence type="ECO:0000313" key="5">
    <source>
        <dbReference type="Proteomes" id="UP001374803"/>
    </source>
</evidence>
<organism evidence="4 5">
    <name type="scientific">Pendulispora rubella</name>
    <dbReference type="NCBI Taxonomy" id="2741070"/>
    <lineage>
        <taxon>Bacteria</taxon>
        <taxon>Pseudomonadati</taxon>
        <taxon>Myxococcota</taxon>
        <taxon>Myxococcia</taxon>
        <taxon>Myxococcales</taxon>
        <taxon>Sorangiineae</taxon>
        <taxon>Pendulisporaceae</taxon>
        <taxon>Pendulispora</taxon>
    </lineage>
</organism>
<keyword evidence="2" id="KW-0560">Oxidoreductase</keyword>
<proteinExistence type="inferred from homology"/>
<dbReference type="InterPro" id="IPR051545">
    <property type="entry name" value="NAD(P)H_dehydrogenase_qn"/>
</dbReference>
<evidence type="ECO:0000259" key="3">
    <source>
        <dbReference type="Pfam" id="PF02525"/>
    </source>
</evidence>
<dbReference type="EMBL" id="CP089983">
    <property type="protein sequence ID" value="WXB06068.1"/>
    <property type="molecule type" value="Genomic_DNA"/>
</dbReference>
<reference evidence="4" key="1">
    <citation type="submission" date="2021-12" db="EMBL/GenBank/DDBJ databases">
        <title>Discovery of the Pendulisporaceae a myxobacterial family with distinct sporulation behavior and unique specialized metabolism.</title>
        <authorList>
            <person name="Garcia R."/>
            <person name="Popoff A."/>
            <person name="Bader C.D."/>
            <person name="Loehr J."/>
            <person name="Walesch S."/>
            <person name="Walt C."/>
            <person name="Boldt J."/>
            <person name="Bunk B."/>
            <person name="Haeckl F.J.F.P.J."/>
            <person name="Gunesch A.P."/>
            <person name="Birkelbach J."/>
            <person name="Nuebel U."/>
            <person name="Pietschmann T."/>
            <person name="Bach T."/>
            <person name="Mueller R."/>
        </authorList>
    </citation>
    <scope>NUCLEOTIDE SEQUENCE</scope>
    <source>
        <strain evidence="4">MSr11367</strain>
    </source>
</reference>